<protein>
    <submittedName>
        <fullName evidence="1">Uncharacterized protein</fullName>
    </submittedName>
</protein>
<reference evidence="1" key="1">
    <citation type="submission" date="2019-04" db="EMBL/GenBank/DDBJ databases">
        <authorList>
            <person name="Alioto T."/>
            <person name="Alioto T."/>
        </authorList>
    </citation>
    <scope>NUCLEOTIDE SEQUENCE [LARGE SCALE GENOMIC DNA]</scope>
</reference>
<evidence type="ECO:0000313" key="2">
    <source>
        <dbReference type="Proteomes" id="UP000335636"/>
    </source>
</evidence>
<dbReference type="EMBL" id="CABDUW010000845">
    <property type="protein sequence ID" value="VTJ75975.1"/>
    <property type="molecule type" value="Genomic_DNA"/>
</dbReference>
<keyword evidence="2" id="KW-1185">Reference proteome</keyword>
<dbReference type="Proteomes" id="UP000335636">
    <property type="component" value="Unassembled WGS sequence"/>
</dbReference>
<proteinExistence type="predicted"/>
<name>A0A5E4C2D8_MARMO</name>
<sequence>TQDGSRSASKKYGLGGLSGSKAAALEPTVTWHFASKTEEDAFINTAAKFPRGLREGYVGPSSAHSLGLTVAGSF</sequence>
<comment type="caution">
    <text evidence="1">The sequence shown here is derived from an EMBL/GenBank/DDBJ whole genome shotgun (WGS) entry which is preliminary data.</text>
</comment>
<accession>A0A5E4C2D8</accession>
<gene>
    <name evidence="1" type="ORF">MONAX_5E022162</name>
</gene>
<evidence type="ECO:0000313" key="1">
    <source>
        <dbReference type="EMBL" id="VTJ75975.1"/>
    </source>
</evidence>
<organism evidence="1 2">
    <name type="scientific">Marmota monax</name>
    <name type="common">Woodchuck</name>
    <dbReference type="NCBI Taxonomy" id="9995"/>
    <lineage>
        <taxon>Eukaryota</taxon>
        <taxon>Metazoa</taxon>
        <taxon>Chordata</taxon>
        <taxon>Craniata</taxon>
        <taxon>Vertebrata</taxon>
        <taxon>Euteleostomi</taxon>
        <taxon>Mammalia</taxon>
        <taxon>Eutheria</taxon>
        <taxon>Euarchontoglires</taxon>
        <taxon>Glires</taxon>
        <taxon>Rodentia</taxon>
        <taxon>Sciuromorpha</taxon>
        <taxon>Sciuridae</taxon>
        <taxon>Xerinae</taxon>
        <taxon>Marmotini</taxon>
        <taxon>Marmota</taxon>
    </lineage>
</organism>
<feature type="non-terminal residue" evidence="1">
    <location>
        <position position="1"/>
    </location>
</feature>
<dbReference type="AlphaFoldDB" id="A0A5E4C2D8"/>